<dbReference type="SUPFAM" id="SSF64307">
    <property type="entry name" value="SirA-like"/>
    <property type="match status" value="1"/>
</dbReference>
<evidence type="ECO:0000256" key="1">
    <source>
        <dbReference type="ARBA" id="ARBA00008984"/>
    </source>
</evidence>
<comment type="similarity">
    <text evidence="1">Belongs to the sulfur carrier protein TusA family.</text>
</comment>
<comment type="caution">
    <text evidence="3">The sequence shown here is derived from an EMBL/GenBank/DDBJ whole genome shotgun (WGS) entry which is preliminary data.</text>
</comment>
<dbReference type="CDD" id="cd00291">
    <property type="entry name" value="SirA_YedF_YeeD"/>
    <property type="match status" value="1"/>
</dbReference>
<dbReference type="EMBL" id="RAPK01000007">
    <property type="protein sequence ID" value="RKD75290.1"/>
    <property type="molecule type" value="Genomic_DNA"/>
</dbReference>
<dbReference type="OrthoDB" id="9796234at2"/>
<name>A0A419V5P1_9BACL</name>
<dbReference type="Proteomes" id="UP000285120">
    <property type="component" value="Unassembled WGS sequence"/>
</dbReference>
<reference evidence="3 4" key="1">
    <citation type="submission" date="2018-09" db="EMBL/GenBank/DDBJ databases">
        <title>Genomic Encyclopedia of Archaeal and Bacterial Type Strains, Phase II (KMG-II): from individual species to whole genera.</title>
        <authorList>
            <person name="Goeker M."/>
        </authorList>
    </citation>
    <scope>NUCLEOTIDE SEQUENCE [LARGE SCALE GENOMIC DNA]</scope>
    <source>
        <strain evidence="3 4">DSM 17008</strain>
    </source>
</reference>
<dbReference type="InterPro" id="IPR001455">
    <property type="entry name" value="TusA-like"/>
</dbReference>
<sequence length="75" mass="8092">MNVTKTVDAKGLACPMPVVKAKKAMDELQAGDVLEIISTDKGAKADLPAWTKSSGHELVEQTEAGNEYTFWIKKG</sequence>
<dbReference type="GO" id="GO:0016740">
    <property type="term" value="F:transferase activity"/>
    <property type="evidence" value="ECO:0007669"/>
    <property type="project" value="UniProtKB-KW"/>
</dbReference>
<evidence type="ECO:0000313" key="4">
    <source>
        <dbReference type="Proteomes" id="UP000285120"/>
    </source>
</evidence>
<dbReference type="PANTHER" id="PTHR33279">
    <property type="entry name" value="SULFUR CARRIER PROTEIN YEDF-RELATED"/>
    <property type="match status" value="1"/>
</dbReference>
<keyword evidence="3" id="KW-0808">Transferase</keyword>
<feature type="domain" description="UPF0033" evidence="2">
    <location>
        <begin position="7"/>
        <end position="31"/>
    </location>
</feature>
<dbReference type="Pfam" id="PF01206">
    <property type="entry name" value="TusA"/>
    <property type="match status" value="1"/>
</dbReference>
<dbReference type="AlphaFoldDB" id="A0A419V5P1"/>
<evidence type="ECO:0000313" key="3">
    <source>
        <dbReference type="EMBL" id="RKD75290.1"/>
    </source>
</evidence>
<dbReference type="RefSeq" id="WP_120192179.1">
    <property type="nucleotide sequence ID" value="NZ_RAPK01000007.1"/>
</dbReference>
<gene>
    <name evidence="3" type="ORF">ATL39_0989</name>
</gene>
<dbReference type="InterPro" id="IPR036868">
    <property type="entry name" value="TusA-like_sf"/>
</dbReference>
<organism evidence="3 4">
    <name type="scientific">Sinobaca qinghaiensis</name>
    <dbReference type="NCBI Taxonomy" id="342944"/>
    <lineage>
        <taxon>Bacteria</taxon>
        <taxon>Bacillati</taxon>
        <taxon>Bacillota</taxon>
        <taxon>Bacilli</taxon>
        <taxon>Bacillales</taxon>
        <taxon>Sporolactobacillaceae</taxon>
        <taxon>Sinobaca</taxon>
    </lineage>
</organism>
<dbReference type="PANTHER" id="PTHR33279:SF6">
    <property type="entry name" value="SULFUR CARRIER PROTEIN YEDF-RELATED"/>
    <property type="match status" value="1"/>
</dbReference>
<accession>A0A419V5P1</accession>
<dbReference type="Gene3D" id="3.30.110.40">
    <property type="entry name" value="TusA-like domain"/>
    <property type="match status" value="1"/>
</dbReference>
<evidence type="ECO:0000259" key="2">
    <source>
        <dbReference type="PROSITE" id="PS01148"/>
    </source>
</evidence>
<proteinExistence type="inferred from homology"/>
<protein>
    <submittedName>
        <fullName evidence="3">TusA-related sulfurtransferase</fullName>
    </submittedName>
</protein>
<dbReference type="PROSITE" id="PS01148">
    <property type="entry name" value="UPF0033"/>
    <property type="match status" value="1"/>
</dbReference>
<keyword evidence="4" id="KW-1185">Reference proteome</keyword>